<comment type="caution">
    <text evidence="2">The sequence shown here is derived from an EMBL/GenBank/DDBJ whole genome shotgun (WGS) entry which is preliminary data.</text>
</comment>
<sequence>MKENKYAQKLKRLDNQAYIRRCMWNDLDERISQRFASFKARSAPVFGETYLSFLKERPKYKNSPLLAHQFHNATYIKFGSRRLGIANIPDESQSSLVLRTEHNAQLFYTQGSIGDVLVVLSPYVSEVYKVEESEIVIARYKQPSDISSKDIGKHLRVFEKYAFATSHSSAGLFRPYVYRRWLQYQDFRYKDNNRKHIVLASERILLFVLAAAGVWLAA</sequence>
<accession>A0A7W2FRV6</accession>
<protein>
    <submittedName>
        <fullName evidence="2">Uncharacterized protein</fullName>
    </submittedName>
</protein>
<dbReference type="Proteomes" id="UP000571701">
    <property type="component" value="Unassembled WGS sequence"/>
</dbReference>
<proteinExistence type="predicted"/>
<evidence type="ECO:0000256" key="1">
    <source>
        <dbReference type="SAM" id="Phobius"/>
    </source>
</evidence>
<evidence type="ECO:0000313" key="3">
    <source>
        <dbReference type="Proteomes" id="UP000571701"/>
    </source>
</evidence>
<keyword evidence="1" id="KW-0472">Membrane</keyword>
<gene>
    <name evidence="2" type="ORF">H2O73_12170</name>
</gene>
<organism evidence="2 3">
    <name type="scientific">Vibrio marinisediminis</name>
    <dbReference type="NCBI Taxonomy" id="2758441"/>
    <lineage>
        <taxon>Bacteria</taxon>
        <taxon>Pseudomonadati</taxon>
        <taxon>Pseudomonadota</taxon>
        <taxon>Gammaproteobacteria</taxon>
        <taxon>Vibrionales</taxon>
        <taxon>Vibrionaceae</taxon>
        <taxon>Vibrio</taxon>
    </lineage>
</organism>
<dbReference type="EMBL" id="JACFYF010000006">
    <property type="protein sequence ID" value="MBA5763108.1"/>
    <property type="molecule type" value="Genomic_DNA"/>
</dbReference>
<keyword evidence="3" id="KW-1185">Reference proteome</keyword>
<name>A0A7W2FRV6_9VIBR</name>
<reference evidence="2 3" key="1">
    <citation type="submission" date="2020-07" db="EMBL/GenBank/DDBJ databases">
        <title>Vibrio marinisediminis sp. nov., isolated from marine sediment.</title>
        <authorList>
            <person name="Ji X."/>
        </authorList>
    </citation>
    <scope>NUCLEOTIDE SEQUENCE [LARGE SCALE GENOMIC DNA]</scope>
    <source>
        <strain evidence="2 3">404</strain>
    </source>
</reference>
<evidence type="ECO:0000313" key="2">
    <source>
        <dbReference type="EMBL" id="MBA5763108.1"/>
    </source>
</evidence>
<feature type="transmembrane region" description="Helical" evidence="1">
    <location>
        <begin position="197"/>
        <end position="217"/>
    </location>
</feature>
<dbReference type="AlphaFoldDB" id="A0A7W2FRV6"/>
<keyword evidence="1" id="KW-0812">Transmembrane</keyword>
<keyword evidence="1" id="KW-1133">Transmembrane helix</keyword>
<dbReference type="RefSeq" id="WP_182109118.1">
    <property type="nucleotide sequence ID" value="NZ_JACFYF010000006.1"/>
</dbReference>